<name>A0A7W0BUZ5_9BACL</name>
<gene>
    <name evidence="2" type="ORF">HNQ85_001255</name>
</gene>
<proteinExistence type="predicted"/>
<evidence type="ECO:0000256" key="1">
    <source>
        <dbReference type="SAM" id="Coils"/>
    </source>
</evidence>
<keyword evidence="3" id="KW-1185">Reference proteome</keyword>
<accession>A0A7W0BUZ5</accession>
<evidence type="ECO:0000313" key="2">
    <source>
        <dbReference type="EMBL" id="MBA2870985.1"/>
    </source>
</evidence>
<reference evidence="2 3" key="1">
    <citation type="submission" date="2020-07" db="EMBL/GenBank/DDBJ databases">
        <title>Genomic Encyclopedia of Type Strains, Phase IV (KMG-IV): sequencing the most valuable type-strain genomes for metagenomic binning, comparative biology and taxonomic classification.</title>
        <authorList>
            <person name="Goeker M."/>
        </authorList>
    </citation>
    <scope>NUCLEOTIDE SEQUENCE [LARGE SCALE GENOMIC DNA]</scope>
    <source>
        <strain evidence="2 3">DSM 25220</strain>
    </source>
</reference>
<dbReference type="RefSeq" id="WP_281363424.1">
    <property type="nucleotide sequence ID" value="NZ_JACDUU010000002.1"/>
</dbReference>
<dbReference type="EMBL" id="JACDUU010000002">
    <property type="protein sequence ID" value="MBA2870985.1"/>
    <property type="molecule type" value="Genomic_DNA"/>
</dbReference>
<protein>
    <submittedName>
        <fullName evidence="2">CHASE3 domain sensor protein</fullName>
    </submittedName>
</protein>
<sequence>MEYLLVLVSFFILYELIKTKNEVAELNEVVKELKDLLSSIEKRR</sequence>
<dbReference type="AlphaFoldDB" id="A0A7W0BUZ5"/>
<dbReference type="Proteomes" id="UP000580891">
    <property type="component" value="Unassembled WGS sequence"/>
</dbReference>
<feature type="coiled-coil region" evidence="1">
    <location>
        <begin position="16"/>
        <end position="43"/>
    </location>
</feature>
<keyword evidence="1" id="KW-0175">Coiled coil</keyword>
<evidence type="ECO:0000313" key="3">
    <source>
        <dbReference type="Proteomes" id="UP000580891"/>
    </source>
</evidence>
<organism evidence="2 3">
    <name type="scientific">[Anoxybacillus] calidus</name>
    <dbReference type="NCBI Taxonomy" id="575178"/>
    <lineage>
        <taxon>Bacteria</taxon>
        <taxon>Bacillati</taxon>
        <taxon>Bacillota</taxon>
        <taxon>Bacilli</taxon>
        <taxon>Bacillales</taxon>
        <taxon>Anoxybacillaceae</taxon>
        <taxon>Paranoxybacillus</taxon>
    </lineage>
</organism>
<comment type="caution">
    <text evidence="2">The sequence shown here is derived from an EMBL/GenBank/DDBJ whole genome shotgun (WGS) entry which is preliminary data.</text>
</comment>